<dbReference type="InterPro" id="IPR002293">
    <property type="entry name" value="AA/rel_permease1"/>
</dbReference>
<proteinExistence type="predicted"/>
<sequence length="422" mass="44965">MGFASVVLLGINGVIGGGLFLLPSTLYEQGGNLTILAIILAGIAATLIAMHYAVMSSKIDDDGGAWTYTYQAFGRFPGFLVGWFGWLFGVITISAESAAFLKTLSGIVPIVAQPFIYNTLTITIMAILIIINLFGTGISSYVDDVASLIKILVIAAVFIAVATWLALGQADNITMTHTPQVTNFSGAFGNAFYMFTGFSLIPIAAKEMKNPGKMLPRAILTVMLVTTAIFVLMQLVAVTVLGTSLVHSSLPVADIIGTIMGRPGRTVIITGMTLSIIGVAIANSFNSPIELASMASEHGFLPAKLAITNKFGAPVLAILVTMTIAGGLLLSGSYLFLIKLIVLSDFMQYLGTIFSSLKLRHDDSLPKGYQLPGGKWLTYLTLIVVAYLFTTFSLMTVLVGIGFGILGAGVYYWNLKQQPHNY</sequence>
<dbReference type="Pfam" id="PF13520">
    <property type="entry name" value="AA_permease_2"/>
    <property type="match status" value="1"/>
</dbReference>
<dbReference type="GO" id="GO:0022857">
    <property type="term" value="F:transmembrane transporter activity"/>
    <property type="evidence" value="ECO:0007669"/>
    <property type="project" value="InterPro"/>
</dbReference>
<gene>
    <name evidence="6" type="ORF">DFP99_0332</name>
</gene>
<evidence type="ECO:0000256" key="2">
    <source>
        <dbReference type="ARBA" id="ARBA00022475"/>
    </source>
</evidence>
<name>A0A288Q658_9LACO</name>
<dbReference type="PIRSF" id="PIRSF006060">
    <property type="entry name" value="AA_transporter"/>
    <property type="match status" value="1"/>
</dbReference>
<dbReference type="RefSeq" id="WP_258550577.1">
    <property type="nucleotide sequence ID" value="NZ_BJYO01000002.1"/>
</dbReference>
<evidence type="ECO:0000256" key="5">
    <source>
        <dbReference type="ARBA" id="ARBA00023136"/>
    </source>
</evidence>
<dbReference type="Gene3D" id="1.20.1740.10">
    <property type="entry name" value="Amino acid/polyamine transporter I"/>
    <property type="match status" value="1"/>
</dbReference>
<dbReference type="Proteomes" id="UP000254912">
    <property type="component" value="Unassembled WGS sequence"/>
</dbReference>
<protein>
    <submittedName>
        <fullName evidence="6">Amino acid/polyamine/organocation transporter (APC superfamily)</fullName>
    </submittedName>
</protein>
<evidence type="ECO:0000256" key="3">
    <source>
        <dbReference type="ARBA" id="ARBA00022692"/>
    </source>
</evidence>
<comment type="subcellular location">
    <subcellularLocation>
        <location evidence="1">Cell membrane</location>
        <topology evidence="1">Multi-pass membrane protein</topology>
    </subcellularLocation>
</comment>
<dbReference type="KEGG" id="wso:WSWS_00703"/>
<keyword evidence="4" id="KW-1133">Transmembrane helix</keyword>
<dbReference type="EMBL" id="QRAS01000001">
    <property type="protein sequence ID" value="RDL11911.1"/>
    <property type="molecule type" value="Genomic_DNA"/>
</dbReference>
<keyword evidence="3" id="KW-0812">Transmembrane</keyword>
<dbReference type="AlphaFoldDB" id="A0A288Q658"/>
<dbReference type="InterPro" id="IPR050367">
    <property type="entry name" value="APC_superfamily"/>
</dbReference>
<keyword evidence="7" id="KW-1185">Reference proteome</keyword>
<dbReference type="PANTHER" id="PTHR42770:SF18">
    <property type="entry name" value="ARGININE_AGMATINE ANTIPORTER"/>
    <property type="match status" value="1"/>
</dbReference>
<dbReference type="GO" id="GO:0005886">
    <property type="term" value="C:plasma membrane"/>
    <property type="evidence" value="ECO:0007669"/>
    <property type="project" value="UniProtKB-SubCell"/>
</dbReference>
<keyword evidence="5" id="KW-0472">Membrane</keyword>
<organism evidence="6 7">
    <name type="scientific">Weissella soli</name>
    <dbReference type="NCBI Taxonomy" id="155866"/>
    <lineage>
        <taxon>Bacteria</taxon>
        <taxon>Bacillati</taxon>
        <taxon>Bacillota</taxon>
        <taxon>Bacilli</taxon>
        <taxon>Lactobacillales</taxon>
        <taxon>Lactobacillaceae</taxon>
        <taxon>Weissella</taxon>
    </lineage>
</organism>
<evidence type="ECO:0000313" key="7">
    <source>
        <dbReference type="Proteomes" id="UP000254912"/>
    </source>
</evidence>
<accession>A0A288Q658</accession>
<comment type="caution">
    <text evidence="6">The sequence shown here is derived from an EMBL/GenBank/DDBJ whole genome shotgun (WGS) entry which is preliminary data.</text>
</comment>
<reference evidence="6 7" key="1">
    <citation type="submission" date="2018-07" db="EMBL/GenBank/DDBJ databases">
        <title>Genomic Encyclopedia of Type Strains, Phase III (KMG-III): the genomes of soil and plant-associated and newly described type strains.</title>
        <authorList>
            <person name="Whitman W."/>
        </authorList>
    </citation>
    <scope>NUCLEOTIDE SEQUENCE [LARGE SCALE GENOMIC DNA]</scope>
    <source>
        <strain evidence="6 7">CECT 7031</strain>
    </source>
</reference>
<evidence type="ECO:0000256" key="1">
    <source>
        <dbReference type="ARBA" id="ARBA00004651"/>
    </source>
</evidence>
<evidence type="ECO:0000256" key="4">
    <source>
        <dbReference type="ARBA" id="ARBA00022989"/>
    </source>
</evidence>
<keyword evidence="2" id="KW-1003">Cell membrane</keyword>
<dbReference type="PANTHER" id="PTHR42770">
    <property type="entry name" value="AMINO ACID TRANSPORTER-RELATED"/>
    <property type="match status" value="1"/>
</dbReference>
<evidence type="ECO:0000313" key="6">
    <source>
        <dbReference type="EMBL" id="RDL11911.1"/>
    </source>
</evidence>